<proteinExistence type="predicted"/>
<reference evidence="1 2" key="1">
    <citation type="submission" date="2018-08" db="EMBL/GenBank/DDBJ databases">
        <title>A genome reference for cultivated species of the human gut microbiota.</title>
        <authorList>
            <person name="Zou Y."/>
            <person name="Xue W."/>
            <person name="Luo G."/>
        </authorList>
    </citation>
    <scope>NUCLEOTIDE SEQUENCE [LARGE SCALE GENOMIC DNA]</scope>
    <source>
        <strain evidence="1 2">TF05-5AC</strain>
    </source>
</reference>
<dbReference type="AlphaFoldDB" id="A0A3E3I325"/>
<comment type="caution">
    <text evidence="1">The sequence shown here is derived from an EMBL/GenBank/DDBJ whole genome shotgun (WGS) entry which is preliminary data.</text>
</comment>
<gene>
    <name evidence="1" type="ORF">DXC51_14535</name>
</gene>
<evidence type="ECO:0000313" key="1">
    <source>
        <dbReference type="EMBL" id="RGE59192.1"/>
    </source>
</evidence>
<dbReference type="Proteomes" id="UP000260812">
    <property type="component" value="Unassembled WGS sequence"/>
</dbReference>
<accession>A0A3E3I325</accession>
<protein>
    <submittedName>
        <fullName evidence="1">DNA-binding protein</fullName>
    </submittedName>
</protein>
<sequence length="60" mass="7084">MEQKTFMSVQDVADEIGVSKSYAYKIVRQMNEELKQMGYITVSSRVNTEFFKKKMCYSEQ</sequence>
<keyword evidence="2" id="KW-1185">Reference proteome</keyword>
<keyword evidence="1" id="KW-0238">DNA-binding</keyword>
<dbReference type="EMBL" id="QVLV01000009">
    <property type="protein sequence ID" value="RGE59192.1"/>
    <property type="molecule type" value="Genomic_DNA"/>
</dbReference>
<dbReference type="GO" id="GO:0003677">
    <property type="term" value="F:DNA binding"/>
    <property type="evidence" value="ECO:0007669"/>
    <property type="project" value="UniProtKB-KW"/>
</dbReference>
<dbReference type="GeneID" id="97988050"/>
<organism evidence="1 2">
    <name type="scientific">Eisenbergiella massiliensis</name>
    <dbReference type="NCBI Taxonomy" id="1720294"/>
    <lineage>
        <taxon>Bacteria</taxon>
        <taxon>Bacillati</taxon>
        <taxon>Bacillota</taxon>
        <taxon>Clostridia</taxon>
        <taxon>Lachnospirales</taxon>
        <taxon>Lachnospiraceae</taxon>
        <taxon>Eisenbergiella</taxon>
    </lineage>
</organism>
<name>A0A3E3I325_9FIRM</name>
<dbReference type="RefSeq" id="WP_117544804.1">
    <property type="nucleotide sequence ID" value="NZ_JBKUNB010000002.1"/>
</dbReference>
<evidence type="ECO:0000313" key="2">
    <source>
        <dbReference type="Proteomes" id="UP000260812"/>
    </source>
</evidence>